<sequence length="764" mass="82478">MAGGAKRGSKSKPRRPAGGSSSKSLFVDGGFLSDWPVANSPSSRGRNSSSGRGNMRSDPRPGTSGRGRVSESRPESRRPSGNAVGFVYPVADRQEHLLPDDDNNLDKPIVLVDSKETKIVAYADQTPTGCQEVKYTYDYNTDFGLDDSSHTGLGFCEWAEATPTVSCLKMEDGSASSEAGMETDVGFVQEVSTKTRDDAETPSPKKNSGFLSIGGLTLYTEDISDEEGDEDDGEQSLDEESLESSGSGDISGSSDSDSSSSSDDLPDNVSDVDDEVAEDYFKGIGGIEKVVNVDRLVGNVDVSDDEGTSGGSFTDTLKRLGGIALQNASMEYGKKPQSRRKSLAKSCGRGAPSYAWSSSVDDLMLVKDPRTASGRKKPVSRFPKSWPFEAQNSKNCRRNPGEKKKHRKEMIAVKRRERMIRRGNDLEEINFKLRQMVLDGIDVLSFQPMHSKDCSQVQRLAAIYRLRSGRQGSGNKRTLFKVIFYAFSIFVIVTRTEHTCMPSSNDRARLEKLIGAGNEDADFAVNDIKSVKGDRSTVKKASKASGLSSLDLSVKNLSKYSNKETRKKKSDKTGSYAAHPVSFISSGILDSEIVEIKTTTDSKETNTTCPENKGVAGSSEYGAFELHTTGFGSKMMAKMGYIEGGGLGKDGQGVAEPIEVFQRPKSLGLGANIPEAIITEPKRVSQQPKSSGHRAKAPGIGGRFAKMEFQQFAAFERHTKGFGSKMMAKMGFIEGTGLGKDSQGIQNPLVASRLPRSRGLGAKG</sequence>
<gene>
    <name evidence="3" type="ORF">RJ639_040708</name>
</gene>
<feature type="region of interest" description="Disordered" evidence="1">
    <location>
        <begin position="193"/>
        <end position="212"/>
    </location>
</feature>
<dbReference type="PROSITE" id="PS50174">
    <property type="entry name" value="G_PATCH"/>
    <property type="match status" value="2"/>
</dbReference>
<evidence type="ECO:0000256" key="1">
    <source>
        <dbReference type="SAM" id="MobiDB-lite"/>
    </source>
</evidence>
<accession>A0AA89B5W8</accession>
<feature type="region of interest" description="Disordered" evidence="1">
    <location>
        <begin position="371"/>
        <end position="406"/>
    </location>
</feature>
<feature type="region of interest" description="Disordered" evidence="1">
    <location>
        <begin position="1"/>
        <end position="83"/>
    </location>
</feature>
<dbReference type="EMBL" id="JAVXUP010000529">
    <property type="protein sequence ID" value="KAK3025802.1"/>
    <property type="molecule type" value="Genomic_DNA"/>
</dbReference>
<keyword evidence="4" id="KW-1185">Reference proteome</keyword>
<protein>
    <recommendedName>
        <fullName evidence="2">G-patch domain-containing protein</fullName>
    </recommendedName>
</protein>
<feature type="region of interest" description="Disordered" evidence="1">
    <location>
        <begin position="739"/>
        <end position="764"/>
    </location>
</feature>
<feature type="region of interest" description="Disordered" evidence="1">
    <location>
        <begin position="225"/>
        <end position="276"/>
    </location>
</feature>
<feature type="compositionally biased region" description="Acidic residues" evidence="1">
    <location>
        <begin position="225"/>
        <end position="242"/>
    </location>
</feature>
<dbReference type="SMART" id="SM00443">
    <property type="entry name" value="G_patch"/>
    <property type="match status" value="2"/>
</dbReference>
<reference evidence="3" key="1">
    <citation type="submission" date="2022-12" db="EMBL/GenBank/DDBJ databases">
        <title>Draft genome assemblies for two species of Escallonia (Escalloniales).</title>
        <authorList>
            <person name="Chanderbali A."/>
            <person name="Dervinis C."/>
            <person name="Anghel I."/>
            <person name="Soltis D."/>
            <person name="Soltis P."/>
            <person name="Zapata F."/>
        </authorList>
    </citation>
    <scope>NUCLEOTIDE SEQUENCE</scope>
    <source>
        <strain evidence="3">UCBG64.0493</strain>
        <tissue evidence="3">Leaf</tissue>
    </source>
</reference>
<evidence type="ECO:0000313" key="3">
    <source>
        <dbReference type="EMBL" id="KAK3025802.1"/>
    </source>
</evidence>
<dbReference type="Proteomes" id="UP001188597">
    <property type="component" value="Unassembled WGS sequence"/>
</dbReference>
<comment type="caution">
    <text evidence="3">The sequence shown here is derived from an EMBL/GenBank/DDBJ whole genome shotgun (WGS) entry which is preliminary data.</text>
</comment>
<feature type="compositionally biased region" description="Basic and acidic residues" evidence="1">
    <location>
        <begin position="68"/>
        <end position="78"/>
    </location>
</feature>
<feature type="domain" description="G-patch" evidence="2">
    <location>
        <begin position="628"/>
        <end position="674"/>
    </location>
</feature>
<name>A0AA89B5W8_9ASTE</name>
<evidence type="ECO:0000313" key="4">
    <source>
        <dbReference type="Proteomes" id="UP001188597"/>
    </source>
</evidence>
<dbReference type="GO" id="GO:0003676">
    <property type="term" value="F:nucleic acid binding"/>
    <property type="evidence" value="ECO:0007669"/>
    <property type="project" value="InterPro"/>
</dbReference>
<feature type="domain" description="G-patch" evidence="2">
    <location>
        <begin position="719"/>
        <end position="764"/>
    </location>
</feature>
<dbReference type="InterPro" id="IPR000467">
    <property type="entry name" value="G_patch_dom"/>
</dbReference>
<dbReference type="AlphaFoldDB" id="A0AA89B5W8"/>
<dbReference type="PANTHER" id="PTHR47423">
    <property type="entry name" value="G-PATCH DOMAIN CONTAINING PROTEIN"/>
    <property type="match status" value="1"/>
</dbReference>
<evidence type="ECO:0000259" key="2">
    <source>
        <dbReference type="PROSITE" id="PS50174"/>
    </source>
</evidence>
<dbReference type="Pfam" id="PF01585">
    <property type="entry name" value="G-patch"/>
    <property type="match status" value="2"/>
</dbReference>
<feature type="compositionally biased region" description="Low complexity" evidence="1">
    <location>
        <begin position="243"/>
        <end position="263"/>
    </location>
</feature>
<proteinExistence type="predicted"/>
<dbReference type="PANTHER" id="PTHR47423:SF2">
    <property type="entry name" value="PROTEIN SQS1"/>
    <property type="match status" value="1"/>
</dbReference>
<feature type="compositionally biased region" description="Acidic residues" evidence="1">
    <location>
        <begin position="264"/>
        <end position="276"/>
    </location>
</feature>
<organism evidence="3 4">
    <name type="scientific">Escallonia herrerae</name>
    <dbReference type="NCBI Taxonomy" id="1293975"/>
    <lineage>
        <taxon>Eukaryota</taxon>
        <taxon>Viridiplantae</taxon>
        <taxon>Streptophyta</taxon>
        <taxon>Embryophyta</taxon>
        <taxon>Tracheophyta</taxon>
        <taxon>Spermatophyta</taxon>
        <taxon>Magnoliopsida</taxon>
        <taxon>eudicotyledons</taxon>
        <taxon>Gunneridae</taxon>
        <taxon>Pentapetalae</taxon>
        <taxon>asterids</taxon>
        <taxon>campanulids</taxon>
        <taxon>Escalloniales</taxon>
        <taxon>Escalloniaceae</taxon>
        <taxon>Escallonia</taxon>
    </lineage>
</organism>
<feature type="compositionally biased region" description="Low complexity" evidence="1">
    <location>
        <begin position="39"/>
        <end position="56"/>
    </location>
</feature>